<evidence type="ECO:0000256" key="1">
    <source>
        <dbReference type="SAM" id="MobiDB-lite"/>
    </source>
</evidence>
<dbReference type="Proteomes" id="UP000008237">
    <property type="component" value="Unassembled WGS sequence"/>
</dbReference>
<reference evidence="3 4" key="1">
    <citation type="journal article" date="2010" name="Science">
        <title>Genomic comparison of the ants Camponotus floridanus and Harpegnathos saltator.</title>
        <authorList>
            <person name="Bonasio R."/>
            <person name="Zhang G."/>
            <person name="Ye C."/>
            <person name="Mutti N.S."/>
            <person name="Fang X."/>
            <person name="Qin N."/>
            <person name="Donahue G."/>
            <person name="Yang P."/>
            <person name="Li Q."/>
            <person name="Li C."/>
            <person name="Zhang P."/>
            <person name="Huang Z."/>
            <person name="Berger S.L."/>
            <person name="Reinberg D."/>
            <person name="Wang J."/>
            <person name="Liebig J."/>
        </authorList>
    </citation>
    <scope>NUCLEOTIDE SEQUENCE [LARGE SCALE GENOMIC DNA]</scope>
    <source>
        <strain evidence="3 4">R22 G/1</strain>
    </source>
</reference>
<evidence type="ECO:0000259" key="2">
    <source>
        <dbReference type="Pfam" id="PF09820"/>
    </source>
</evidence>
<gene>
    <name evidence="3" type="ORF">EAI_06156</name>
</gene>
<feature type="domain" description="AAA-ATPase-like" evidence="2">
    <location>
        <begin position="55"/>
        <end position="98"/>
    </location>
</feature>
<name>E2C9N4_HARSA</name>
<dbReference type="OrthoDB" id="10057079at2759"/>
<feature type="region of interest" description="Disordered" evidence="1">
    <location>
        <begin position="1"/>
        <end position="28"/>
    </location>
</feature>
<dbReference type="EMBL" id="GL453868">
    <property type="protein sequence ID" value="EFN75373.1"/>
    <property type="molecule type" value="Genomic_DNA"/>
</dbReference>
<organism evidence="4">
    <name type="scientific">Harpegnathos saltator</name>
    <name type="common">Jerdon's jumping ant</name>
    <dbReference type="NCBI Taxonomy" id="610380"/>
    <lineage>
        <taxon>Eukaryota</taxon>
        <taxon>Metazoa</taxon>
        <taxon>Ecdysozoa</taxon>
        <taxon>Arthropoda</taxon>
        <taxon>Hexapoda</taxon>
        <taxon>Insecta</taxon>
        <taxon>Pterygota</taxon>
        <taxon>Neoptera</taxon>
        <taxon>Endopterygota</taxon>
        <taxon>Hymenoptera</taxon>
        <taxon>Apocrita</taxon>
        <taxon>Aculeata</taxon>
        <taxon>Formicoidea</taxon>
        <taxon>Formicidae</taxon>
        <taxon>Ponerinae</taxon>
        <taxon>Ponerini</taxon>
        <taxon>Harpegnathos</taxon>
    </lineage>
</organism>
<dbReference type="InParanoid" id="E2C9N4"/>
<proteinExistence type="predicted"/>
<protein>
    <recommendedName>
        <fullName evidence="2">AAA-ATPase-like domain-containing protein</fullName>
    </recommendedName>
</protein>
<evidence type="ECO:0000313" key="4">
    <source>
        <dbReference type="Proteomes" id="UP000008237"/>
    </source>
</evidence>
<sequence length="105" mass="12202">MQVQIDQEVDQKRRRVGSSGQTNNATRTLNSIKDPQIIFNENEENFIEAVKWSGFVDKSMLIAELLKVPRLVLIFAPKRFGKSLNMNMVQRFFEIEKGRDIKHPP</sequence>
<dbReference type="AlphaFoldDB" id="E2C9N4"/>
<dbReference type="PANTHER" id="PTHR34825">
    <property type="entry name" value="CONSERVED PROTEIN, WITH A WEAK D-GALACTARATE DEHYDRATASE/ALTRONATE HYDROLASE DOMAIN"/>
    <property type="match status" value="1"/>
</dbReference>
<dbReference type="Pfam" id="PF09820">
    <property type="entry name" value="AAA-ATPase_like"/>
    <property type="match status" value="1"/>
</dbReference>
<keyword evidence="4" id="KW-1185">Reference proteome</keyword>
<accession>E2C9N4</accession>
<dbReference type="PANTHER" id="PTHR34825:SF1">
    <property type="entry name" value="AAA-ATPASE-LIKE DOMAIN-CONTAINING PROTEIN"/>
    <property type="match status" value="1"/>
</dbReference>
<evidence type="ECO:0000313" key="3">
    <source>
        <dbReference type="EMBL" id="EFN75373.1"/>
    </source>
</evidence>
<dbReference type="InterPro" id="IPR018631">
    <property type="entry name" value="AAA-ATPase-like_dom"/>
</dbReference>
<feature type="compositionally biased region" description="Polar residues" evidence="1">
    <location>
        <begin position="18"/>
        <end position="28"/>
    </location>
</feature>